<dbReference type="EMBL" id="GL883157">
    <property type="protein sequence ID" value="EGF99565.1"/>
    <property type="molecule type" value="Genomic_DNA"/>
</dbReference>
<reference evidence="3" key="1">
    <citation type="journal article" date="2011" name="Proc. Natl. Acad. Sci. U.S.A.">
        <title>Obligate biotrophy features unraveled by the genomic analysis of rust fungi.</title>
        <authorList>
            <person name="Duplessis S."/>
            <person name="Cuomo C.A."/>
            <person name="Lin Y.-C."/>
            <person name="Aerts A."/>
            <person name="Tisserant E."/>
            <person name="Veneault-Fourrey C."/>
            <person name="Joly D.L."/>
            <person name="Hacquard S."/>
            <person name="Amselem J."/>
            <person name="Cantarel B.L."/>
            <person name="Chiu R."/>
            <person name="Coutinho P.M."/>
            <person name="Feau N."/>
            <person name="Field M."/>
            <person name="Frey P."/>
            <person name="Gelhaye E."/>
            <person name="Goldberg J."/>
            <person name="Grabherr M.G."/>
            <person name="Kodira C.D."/>
            <person name="Kohler A."/>
            <person name="Kuees U."/>
            <person name="Lindquist E.A."/>
            <person name="Lucas S.M."/>
            <person name="Mago R."/>
            <person name="Mauceli E."/>
            <person name="Morin E."/>
            <person name="Murat C."/>
            <person name="Pangilinan J.L."/>
            <person name="Park R."/>
            <person name="Pearson M."/>
            <person name="Quesneville H."/>
            <person name="Rouhier N."/>
            <person name="Sakthikumar S."/>
            <person name="Salamov A.A."/>
            <person name="Schmutz J."/>
            <person name="Selles B."/>
            <person name="Shapiro H."/>
            <person name="Tanguay P."/>
            <person name="Tuskan G.A."/>
            <person name="Henrissat B."/>
            <person name="Van de Peer Y."/>
            <person name="Rouze P."/>
            <person name="Ellis J.G."/>
            <person name="Dodds P.N."/>
            <person name="Schein J.E."/>
            <person name="Zhong S."/>
            <person name="Hamelin R.C."/>
            <person name="Grigoriev I.V."/>
            <person name="Szabo L.J."/>
            <person name="Martin F."/>
        </authorList>
    </citation>
    <scope>NUCLEOTIDE SEQUENCE [LARGE SCALE GENOMIC DNA]</scope>
    <source>
        <strain evidence="3">98AG31 / pathotype 3-4-7</strain>
    </source>
</reference>
<dbReference type="HOGENOM" id="CLU_088648_0_0_1"/>
<dbReference type="KEGG" id="mlr:MELLADRAFT_112622"/>
<feature type="compositionally biased region" description="Low complexity" evidence="1">
    <location>
        <begin position="40"/>
        <end position="57"/>
    </location>
</feature>
<feature type="compositionally biased region" description="Polar residues" evidence="1">
    <location>
        <begin position="1"/>
        <end position="11"/>
    </location>
</feature>
<dbReference type="InParanoid" id="F4S726"/>
<keyword evidence="3" id="KW-1185">Reference proteome</keyword>
<feature type="region of interest" description="Disordered" evidence="1">
    <location>
        <begin position="1"/>
        <end position="72"/>
    </location>
</feature>
<dbReference type="VEuPathDB" id="FungiDB:MELLADRAFT_112622"/>
<evidence type="ECO:0000256" key="1">
    <source>
        <dbReference type="SAM" id="MobiDB-lite"/>
    </source>
</evidence>
<dbReference type="Proteomes" id="UP000001072">
    <property type="component" value="Unassembled WGS sequence"/>
</dbReference>
<proteinExistence type="predicted"/>
<evidence type="ECO:0000313" key="2">
    <source>
        <dbReference type="EMBL" id="EGF99565.1"/>
    </source>
</evidence>
<protein>
    <submittedName>
        <fullName evidence="2">Uncharacterized protein</fullName>
    </submittedName>
</protein>
<accession>F4S726</accession>
<name>F4S726_MELLP</name>
<sequence length="214" mass="24356">MPKRNQGTSNDIVDVFVIDSDPEEDKNFKGDDVIFVEEVSTSNTSTSKPPKQTSTTTIPANKKRQTETTRQRNPILLCPRSKANEECSCCKIHVEDVIGPKTLHCHCGSKIKLPKGRVEAAVDHWKSRACKNHTERMEENKVLSSWVTVTKKKQLHNTLEANAVWKIWRHGEQASIHSSQCTNKVECRATTLHPICNKCEELKNMRRLSTYQKC</sequence>
<dbReference type="GeneID" id="18924742"/>
<gene>
    <name evidence="2" type="ORF">MELLADRAFT_112622</name>
</gene>
<dbReference type="AlphaFoldDB" id="F4S726"/>
<organism evidence="3">
    <name type="scientific">Melampsora larici-populina (strain 98AG31 / pathotype 3-4-7)</name>
    <name type="common">Poplar leaf rust fungus</name>
    <dbReference type="NCBI Taxonomy" id="747676"/>
    <lineage>
        <taxon>Eukaryota</taxon>
        <taxon>Fungi</taxon>
        <taxon>Dikarya</taxon>
        <taxon>Basidiomycota</taxon>
        <taxon>Pucciniomycotina</taxon>
        <taxon>Pucciniomycetes</taxon>
        <taxon>Pucciniales</taxon>
        <taxon>Melampsoraceae</taxon>
        <taxon>Melampsora</taxon>
    </lineage>
</organism>
<evidence type="ECO:0000313" key="3">
    <source>
        <dbReference type="Proteomes" id="UP000001072"/>
    </source>
</evidence>
<dbReference type="RefSeq" id="XP_007417187.1">
    <property type="nucleotide sequence ID" value="XM_007417125.1"/>
</dbReference>